<dbReference type="EMBL" id="JBBPBN010000040">
    <property type="protein sequence ID" value="KAK8998943.1"/>
    <property type="molecule type" value="Genomic_DNA"/>
</dbReference>
<organism evidence="1 2">
    <name type="scientific">Hibiscus sabdariffa</name>
    <name type="common">roselle</name>
    <dbReference type="NCBI Taxonomy" id="183260"/>
    <lineage>
        <taxon>Eukaryota</taxon>
        <taxon>Viridiplantae</taxon>
        <taxon>Streptophyta</taxon>
        <taxon>Embryophyta</taxon>
        <taxon>Tracheophyta</taxon>
        <taxon>Spermatophyta</taxon>
        <taxon>Magnoliopsida</taxon>
        <taxon>eudicotyledons</taxon>
        <taxon>Gunneridae</taxon>
        <taxon>Pentapetalae</taxon>
        <taxon>rosids</taxon>
        <taxon>malvids</taxon>
        <taxon>Malvales</taxon>
        <taxon>Malvaceae</taxon>
        <taxon>Malvoideae</taxon>
        <taxon>Hibiscus</taxon>
    </lineage>
</organism>
<accession>A0ABR2QE58</accession>
<name>A0ABR2QE58_9ROSI</name>
<proteinExistence type="predicted"/>
<keyword evidence="2" id="KW-1185">Reference proteome</keyword>
<sequence length="73" mass="8070">MERKCYRKAVKQKAQKNVVKETGFLLEMKVRILVLLAQKSGGLEGCPPPYIRSCFISSGRGCAFVSSLDVCDS</sequence>
<gene>
    <name evidence="1" type="ORF">V6N11_070122</name>
</gene>
<reference evidence="1 2" key="1">
    <citation type="journal article" date="2024" name="G3 (Bethesda)">
        <title>Genome assembly of Hibiscus sabdariffa L. provides insights into metabolisms of medicinal natural products.</title>
        <authorList>
            <person name="Kim T."/>
        </authorList>
    </citation>
    <scope>NUCLEOTIDE SEQUENCE [LARGE SCALE GENOMIC DNA]</scope>
    <source>
        <strain evidence="1">TK-2024</strain>
        <tissue evidence="1">Old leaves</tissue>
    </source>
</reference>
<evidence type="ECO:0000313" key="1">
    <source>
        <dbReference type="EMBL" id="KAK8998943.1"/>
    </source>
</evidence>
<evidence type="ECO:0000313" key="2">
    <source>
        <dbReference type="Proteomes" id="UP001396334"/>
    </source>
</evidence>
<comment type="caution">
    <text evidence="1">The sequence shown here is derived from an EMBL/GenBank/DDBJ whole genome shotgun (WGS) entry which is preliminary data.</text>
</comment>
<protein>
    <submittedName>
        <fullName evidence="1">Uncharacterized protein</fullName>
    </submittedName>
</protein>
<dbReference type="Proteomes" id="UP001396334">
    <property type="component" value="Unassembled WGS sequence"/>
</dbReference>